<proteinExistence type="predicted"/>
<protein>
    <submittedName>
        <fullName evidence="1">Uncharacterized protein</fullName>
    </submittedName>
</protein>
<dbReference type="Proteomes" id="UP001257627">
    <property type="component" value="Unassembled WGS sequence"/>
</dbReference>
<comment type="caution">
    <text evidence="1">The sequence shown here is derived from an EMBL/GenBank/DDBJ whole genome shotgun (WGS) entry which is preliminary data.</text>
</comment>
<organism evidence="1 2">
    <name type="scientific">Streptomyces mirabilis</name>
    <dbReference type="NCBI Taxonomy" id="68239"/>
    <lineage>
        <taxon>Bacteria</taxon>
        <taxon>Bacillati</taxon>
        <taxon>Actinomycetota</taxon>
        <taxon>Actinomycetes</taxon>
        <taxon>Kitasatosporales</taxon>
        <taxon>Streptomycetaceae</taxon>
        <taxon>Streptomyces</taxon>
    </lineage>
</organism>
<keyword evidence="2" id="KW-1185">Reference proteome</keyword>
<accession>A0ABU3V021</accession>
<sequence>MRPPLLLAVLLHLLLGLELRMDRDGPVGLMGAVLREHVSG</sequence>
<name>A0ABU3V021_9ACTN</name>
<dbReference type="RefSeq" id="WP_266938104.1">
    <property type="nucleotide sequence ID" value="NZ_CP107955.1"/>
</dbReference>
<reference evidence="1 2" key="1">
    <citation type="submission" date="2023-02" db="EMBL/GenBank/DDBJ databases">
        <authorList>
            <person name="Maleckis M."/>
        </authorList>
    </citation>
    <scope>NUCLEOTIDE SEQUENCE [LARGE SCALE GENOMIC DNA]</scope>
    <source>
        <strain evidence="1 2">P8-A2</strain>
    </source>
</reference>
<gene>
    <name evidence="1" type="ORF">PU648_45635</name>
</gene>
<evidence type="ECO:0000313" key="2">
    <source>
        <dbReference type="Proteomes" id="UP001257627"/>
    </source>
</evidence>
<dbReference type="EMBL" id="JARAKF010000001">
    <property type="protein sequence ID" value="MDU8999517.1"/>
    <property type="molecule type" value="Genomic_DNA"/>
</dbReference>
<evidence type="ECO:0000313" key="1">
    <source>
        <dbReference type="EMBL" id="MDU8999517.1"/>
    </source>
</evidence>